<reference evidence="1" key="1">
    <citation type="submission" date="2022-03" db="EMBL/GenBank/DDBJ databases">
        <authorList>
            <person name="Lindestad O."/>
        </authorList>
    </citation>
    <scope>NUCLEOTIDE SEQUENCE</scope>
</reference>
<evidence type="ECO:0000313" key="2">
    <source>
        <dbReference type="Proteomes" id="UP000838756"/>
    </source>
</evidence>
<name>A0A8S4R909_9NEOP</name>
<gene>
    <name evidence="1" type="primary">jg11049</name>
    <name evidence="1" type="ORF">PAEG_LOCUS10266</name>
</gene>
<accession>A0A8S4R909</accession>
<sequence length="95" mass="11419">MKQYCSALGKNGSFITLLRKQFWSWSYPPWYKVWSSAIDCLGIDARQKGREKEKSNWLKYMRTWFNKITRSLFLSLVYSITDIEILYSKTWSSQE</sequence>
<organism evidence="1 2">
    <name type="scientific">Pararge aegeria aegeria</name>
    <dbReference type="NCBI Taxonomy" id="348720"/>
    <lineage>
        <taxon>Eukaryota</taxon>
        <taxon>Metazoa</taxon>
        <taxon>Ecdysozoa</taxon>
        <taxon>Arthropoda</taxon>
        <taxon>Hexapoda</taxon>
        <taxon>Insecta</taxon>
        <taxon>Pterygota</taxon>
        <taxon>Neoptera</taxon>
        <taxon>Endopterygota</taxon>
        <taxon>Lepidoptera</taxon>
        <taxon>Glossata</taxon>
        <taxon>Ditrysia</taxon>
        <taxon>Papilionoidea</taxon>
        <taxon>Nymphalidae</taxon>
        <taxon>Satyrinae</taxon>
        <taxon>Satyrini</taxon>
        <taxon>Parargina</taxon>
        <taxon>Pararge</taxon>
    </lineage>
</organism>
<proteinExistence type="predicted"/>
<comment type="caution">
    <text evidence="1">The sequence shown here is derived from an EMBL/GenBank/DDBJ whole genome shotgun (WGS) entry which is preliminary data.</text>
</comment>
<dbReference type="Proteomes" id="UP000838756">
    <property type="component" value="Unassembled WGS sequence"/>
</dbReference>
<dbReference type="EMBL" id="CAKXAJ010024858">
    <property type="protein sequence ID" value="CAH2231854.1"/>
    <property type="molecule type" value="Genomic_DNA"/>
</dbReference>
<dbReference type="AlphaFoldDB" id="A0A8S4R909"/>
<keyword evidence="2" id="KW-1185">Reference proteome</keyword>
<protein>
    <submittedName>
        <fullName evidence="1">Jg11049 protein</fullName>
    </submittedName>
</protein>
<evidence type="ECO:0000313" key="1">
    <source>
        <dbReference type="EMBL" id="CAH2231854.1"/>
    </source>
</evidence>